<dbReference type="SMART" id="SM00382">
    <property type="entry name" value="AAA"/>
    <property type="match status" value="1"/>
</dbReference>
<keyword evidence="6" id="KW-1185">Reference proteome</keyword>
<evidence type="ECO:0000256" key="1">
    <source>
        <dbReference type="ARBA" id="ARBA00022448"/>
    </source>
</evidence>
<feature type="domain" description="ABC transporter" evidence="4">
    <location>
        <begin position="3"/>
        <end position="217"/>
    </location>
</feature>
<dbReference type="Proteomes" id="UP001180616">
    <property type="component" value="Chromosome"/>
</dbReference>
<evidence type="ECO:0000313" key="6">
    <source>
        <dbReference type="Proteomes" id="UP001180616"/>
    </source>
</evidence>
<evidence type="ECO:0000313" key="5">
    <source>
        <dbReference type="EMBL" id="WMW67360.1"/>
    </source>
</evidence>
<dbReference type="PROSITE" id="PS50893">
    <property type="entry name" value="ABC_TRANSPORTER_2"/>
    <property type="match status" value="1"/>
</dbReference>
<dbReference type="InterPro" id="IPR051782">
    <property type="entry name" value="ABC_Transporter_VariousFunc"/>
</dbReference>
<proteinExistence type="predicted"/>
<gene>
    <name evidence="5" type="ORF">KPS_003587</name>
</gene>
<accession>A0ABY9R6I6</accession>
<evidence type="ECO:0000256" key="2">
    <source>
        <dbReference type="ARBA" id="ARBA00022741"/>
    </source>
</evidence>
<evidence type="ECO:0000256" key="3">
    <source>
        <dbReference type="ARBA" id="ARBA00022840"/>
    </source>
</evidence>
<organism evidence="5 6">
    <name type="scientific">Nitratidesulfovibrio liaohensis</name>
    <dbReference type="NCBI Taxonomy" id="2604158"/>
    <lineage>
        <taxon>Bacteria</taxon>
        <taxon>Pseudomonadati</taxon>
        <taxon>Thermodesulfobacteriota</taxon>
        <taxon>Desulfovibrionia</taxon>
        <taxon>Desulfovibrionales</taxon>
        <taxon>Desulfovibrionaceae</taxon>
        <taxon>Nitratidesulfovibrio</taxon>
    </lineage>
</organism>
<dbReference type="SUPFAM" id="SSF52540">
    <property type="entry name" value="P-loop containing nucleoside triphosphate hydrolases"/>
    <property type="match status" value="1"/>
</dbReference>
<dbReference type="PANTHER" id="PTHR42939">
    <property type="entry name" value="ABC TRANSPORTER ATP-BINDING PROTEIN ALBC-RELATED"/>
    <property type="match status" value="1"/>
</dbReference>
<protein>
    <submittedName>
        <fullName evidence="5">ABC transporter ATP-binding protein</fullName>
    </submittedName>
</protein>
<dbReference type="RefSeq" id="WP_309543141.1">
    <property type="nucleotide sequence ID" value="NZ_CP133659.1"/>
</dbReference>
<dbReference type="InterPro" id="IPR027417">
    <property type="entry name" value="P-loop_NTPase"/>
</dbReference>
<keyword evidence="1" id="KW-0813">Transport</keyword>
<sequence length="219" mass="23587">MLLRLTKVAKFYGNRLVIKDVSFEVSPGTVTLLAGPNGAGKSTLLKLMAGLSRPSAGSVERGIADEALGYLGHQTFIYPELTAFENLAFWARLHGLAPERCSEAALLAALERMELKRFAFERAGGFSRGMAQRLNLARVLLLSPSLLLLDEPGTGLDTRSMAILHREIAAARNRGAGIVWISHSVAEDLARADRVLAIAEKRVVYSGPAADYVPEAVAC</sequence>
<dbReference type="EMBL" id="CP133659">
    <property type="protein sequence ID" value="WMW67360.1"/>
    <property type="molecule type" value="Genomic_DNA"/>
</dbReference>
<evidence type="ECO:0000259" key="4">
    <source>
        <dbReference type="PROSITE" id="PS50893"/>
    </source>
</evidence>
<dbReference type="Gene3D" id="3.40.50.300">
    <property type="entry name" value="P-loop containing nucleotide triphosphate hydrolases"/>
    <property type="match status" value="1"/>
</dbReference>
<keyword evidence="2" id="KW-0547">Nucleotide-binding</keyword>
<dbReference type="GO" id="GO:0005524">
    <property type="term" value="F:ATP binding"/>
    <property type="evidence" value="ECO:0007669"/>
    <property type="project" value="UniProtKB-KW"/>
</dbReference>
<dbReference type="InterPro" id="IPR003593">
    <property type="entry name" value="AAA+_ATPase"/>
</dbReference>
<name>A0ABY9R6I6_9BACT</name>
<dbReference type="Pfam" id="PF00005">
    <property type="entry name" value="ABC_tran"/>
    <property type="match status" value="1"/>
</dbReference>
<keyword evidence="3 5" id="KW-0067">ATP-binding</keyword>
<reference evidence="5" key="1">
    <citation type="submission" date="2023-09" db="EMBL/GenBank/DDBJ databases">
        <authorList>
            <consortium name="CW5 consortium"/>
            <person name="Lu C.-W."/>
        </authorList>
    </citation>
    <scope>NUCLEOTIDE SEQUENCE</scope>
    <source>
        <strain evidence="5">KPS</strain>
    </source>
</reference>
<dbReference type="PANTHER" id="PTHR42939:SF1">
    <property type="entry name" value="ABC TRANSPORTER ATP-BINDING PROTEIN ALBC-RELATED"/>
    <property type="match status" value="1"/>
</dbReference>
<dbReference type="InterPro" id="IPR003439">
    <property type="entry name" value="ABC_transporter-like_ATP-bd"/>
</dbReference>